<protein>
    <submittedName>
        <fullName evidence="2">Uncharacterized protein</fullName>
    </submittedName>
</protein>
<name>A0A9N7TIW2_PLEPL</name>
<evidence type="ECO:0000313" key="2">
    <source>
        <dbReference type="EMBL" id="CAB1413757.1"/>
    </source>
</evidence>
<feature type="non-terminal residue" evidence="2">
    <location>
        <position position="142"/>
    </location>
</feature>
<evidence type="ECO:0000256" key="1">
    <source>
        <dbReference type="SAM" id="MobiDB-lite"/>
    </source>
</evidence>
<sequence length="142" mass="15898">MPSKVHRSSAHAASAASASASARASPLVSQTERPACCERSSVQQWRCPPACLARRRPRPALCRRLWCLDNDKPAVTEGLTPAEPAYRPPPARMSRHRCPAAFWRRSHPVPYRAKHFLRDLAAWLELPSRLALPFLNLDILDS</sequence>
<comment type="caution">
    <text evidence="2">The sequence shown here is derived from an EMBL/GenBank/DDBJ whole genome shotgun (WGS) entry which is preliminary data.</text>
</comment>
<organism evidence="2 3">
    <name type="scientific">Pleuronectes platessa</name>
    <name type="common">European plaice</name>
    <dbReference type="NCBI Taxonomy" id="8262"/>
    <lineage>
        <taxon>Eukaryota</taxon>
        <taxon>Metazoa</taxon>
        <taxon>Chordata</taxon>
        <taxon>Craniata</taxon>
        <taxon>Vertebrata</taxon>
        <taxon>Euteleostomi</taxon>
        <taxon>Actinopterygii</taxon>
        <taxon>Neopterygii</taxon>
        <taxon>Teleostei</taxon>
        <taxon>Neoteleostei</taxon>
        <taxon>Acanthomorphata</taxon>
        <taxon>Carangaria</taxon>
        <taxon>Pleuronectiformes</taxon>
        <taxon>Pleuronectoidei</taxon>
        <taxon>Pleuronectidae</taxon>
        <taxon>Pleuronectes</taxon>
    </lineage>
</organism>
<keyword evidence="3" id="KW-1185">Reference proteome</keyword>
<dbReference type="AlphaFoldDB" id="A0A9N7TIW2"/>
<gene>
    <name evidence="2" type="ORF">PLEPLA_LOCUS1459</name>
</gene>
<reference evidence="2" key="1">
    <citation type="submission" date="2020-03" db="EMBL/GenBank/DDBJ databases">
        <authorList>
            <person name="Weist P."/>
        </authorList>
    </citation>
    <scope>NUCLEOTIDE SEQUENCE</scope>
</reference>
<accession>A0A9N7TIW2</accession>
<evidence type="ECO:0000313" key="3">
    <source>
        <dbReference type="Proteomes" id="UP001153269"/>
    </source>
</evidence>
<dbReference type="Proteomes" id="UP001153269">
    <property type="component" value="Unassembled WGS sequence"/>
</dbReference>
<proteinExistence type="predicted"/>
<feature type="region of interest" description="Disordered" evidence="1">
    <location>
        <begin position="1"/>
        <end position="26"/>
    </location>
</feature>
<feature type="compositionally biased region" description="Low complexity" evidence="1">
    <location>
        <begin position="10"/>
        <end position="25"/>
    </location>
</feature>
<dbReference type="EMBL" id="CADEAL010000068">
    <property type="protein sequence ID" value="CAB1413757.1"/>
    <property type="molecule type" value="Genomic_DNA"/>
</dbReference>